<evidence type="ECO:0000313" key="5">
    <source>
        <dbReference type="EMBL" id="QUF04126.1"/>
    </source>
</evidence>
<accession>A0AA45R3R8</accession>
<dbReference type="Proteomes" id="UP000677152">
    <property type="component" value="Chromosome"/>
</dbReference>
<protein>
    <submittedName>
        <fullName evidence="5">ESX secretion-associated protein EspG</fullName>
    </submittedName>
</protein>
<evidence type="ECO:0000313" key="6">
    <source>
        <dbReference type="Proteomes" id="UP000677152"/>
    </source>
</evidence>
<sequence length="259" mass="27900">MRIALSRPEFDLCWERLALGEHPTVLAIPSHGATARERAAVLADAWDALRARGLAGRGGLDPRLAGWLALLARPDREVDARLRLDAGPRVRAVAAAGRGRAVLAVLTAERLLLEEVDEDALAASVVGLLPPHATPRSRSISLRAADLERAAARADRSAAGLEQALREVGLPRQDAGKVAEVLGNVVRMGQFGAATRPTRPDGPGRRERGPYAISFYDTPEGRWQFTRRPDDTGQQWSTLSPADHRRLAHAVAELLAGGR</sequence>
<evidence type="ECO:0000256" key="2">
    <source>
        <dbReference type="ARBA" id="ARBA00006411"/>
    </source>
</evidence>
<dbReference type="Pfam" id="PF14011">
    <property type="entry name" value="ESX-1_EspG"/>
    <property type="match status" value="1"/>
</dbReference>
<proteinExistence type="inferred from homology"/>
<keyword evidence="4" id="KW-0143">Chaperone</keyword>
<organism evidence="5 6">
    <name type="scientific">Actinosynnema pretiosum subsp. pretiosum</name>
    <dbReference type="NCBI Taxonomy" id="103721"/>
    <lineage>
        <taxon>Bacteria</taxon>
        <taxon>Bacillati</taxon>
        <taxon>Actinomycetota</taxon>
        <taxon>Actinomycetes</taxon>
        <taxon>Pseudonocardiales</taxon>
        <taxon>Pseudonocardiaceae</taxon>
        <taxon>Actinosynnema</taxon>
    </lineage>
</organism>
<name>A0AA45R3R8_9PSEU</name>
<evidence type="ECO:0000256" key="1">
    <source>
        <dbReference type="ARBA" id="ARBA00004496"/>
    </source>
</evidence>
<reference evidence="5" key="1">
    <citation type="submission" date="2021-04" db="EMBL/GenBank/DDBJ databases">
        <title>Genomic sequence of Actinosynnema pretiosum subsp. pretiosum ATCC 31280 (C-14919).</title>
        <authorList>
            <person name="Bai L."/>
            <person name="Wang X."/>
            <person name="Xiao Y."/>
        </authorList>
    </citation>
    <scope>NUCLEOTIDE SEQUENCE</scope>
    <source>
        <strain evidence="5">ATCC 31280</strain>
    </source>
</reference>
<comment type="subcellular location">
    <subcellularLocation>
        <location evidence="1">Cytoplasm</location>
    </subcellularLocation>
</comment>
<dbReference type="AlphaFoldDB" id="A0AA45R3R8"/>
<dbReference type="InterPro" id="IPR025734">
    <property type="entry name" value="EspG"/>
</dbReference>
<keyword evidence="3" id="KW-0963">Cytoplasm</keyword>
<dbReference type="EMBL" id="CP073249">
    <property type="protein sequence ID" value="QUF04126.1"/>
    <property type="molecule type" value="Genomic_DNA"/>
</dbReference>
<gene>
    <name evidence="5" type="ORF">KCV87_33120</name>
</gene>
<comment type="similarity">
    <text evidence="2">Belongs to the EspG family.</text>
</comment>
<evidence type="ECO:0000256" key="3">
    <source>
        <dbReference type="ARBA" id="ARBA00022490"/>
    </source>
</evidence>
<evidence type="ECO:0000256" key="4">
    <source>
        <dbReference type="ARBA" id="ARBA00023186"/>
    </source>
</evidence>